<evidence type="ECO:0000256" key="1">
    <source>
        <dbReference type="ARBA" id="ARBA00004429"/>
    </source>
</evidence>
<dbReference type="NCBIfam" id="TIGR00786">
    <property type="entry name" value="dctM"/>
    <property type="match status" value="1"/>
</dbReference>
<dbReference type="PANTHER" id="PTHR33362:SF2">
    <property type="entry name" value="TRAP TRANSPORTER LARGE PERMEASE PROTEIN"/>
    <property type="match status" value="1"/>
</dbReference>
<feature type="transmembrane region" description="Helical" evidence="7">
    <location>
        <begin position="169"/>
        <end position="191"/>
    </location>
</feature>
<protein>
    <recommendedName>
        <fullName evidence="7">TRAP transporter large permease protein</fullName>
    </recommendedName>
</protein>
<dbReference type="GO" id="GO:0022857">
    <property type="term" value="F:transmembrane transporter activity"/>
    <property type="evidence" value="ECO:0007669"/>
    <property type="project" value="UniProtKB-UniRule"/>
</dbReference>
<comment type="subcellular location">
    <subcellularLocation>
        <location evidence="1 7">Cell inner membrane</location>
        <topology evidence="1 7">Multi-pass membrane protein</topology>
    </subcellularLocation>
</comment>
<keyword evidence="7" id="KW-0813">Transport</keyword>
<comment type="subunit">
    <text evidence="7">The complex comprises the extracytoplasmic solute receptor protein and the two transmembrane proteins.</text>
</comment>
<accession>A0A3N1KIN2</accession>
<keyword evidence="10" id="KW-1185">Reference proteome</keyword>
<feature type="transmembrane region" description="Helical" evidence="7">
    <location>
        <begin position="133"/>
        <end position="157"/>
    </location>
</feature>
<evidence type="ECO:0000256" key="7">
    <source>
        <dbReference type="RuleBase" id="RU369079"/>
    </source>
</evidence>
<comment type="function">
    <text evidence="7">Part of the tripartite ATP-independent periplasmic (TRAP) transport system.</text>
</comment>
<keyword evidence="6 7" id="KW-0472">Membrane</keyword>
<evidence type="ECO:0000256" key="4">
    <source>
        <dbReference type="ARBA" id="ARBA00022692"/>
    </source>
</evidence>
<dbReference type="GO" id="GO:0005886">
    <property type="term" value="C:plasma membrane"/>
    <property type="evidence" value="ECO:0007669"/>
    <property type="project" value="UniProtKB-SubCell"/>
</dbReference>
<feature type="transmembrane region" description="Helical" evidence="7">
    <location>
        <begin position="212"/>
        <end position="234"/>
    </location>
</feature>
<feature type="transmembrane region" description="Helical" evidence="7">
    <location>
        <begin position="312"/>
        <end position="329"/>
    </location>
</feature>
<comment type="similarity">
    <text evidence="7">Belongs to the TRAP transporter large permease family.</text>
</comment>
<keyword evidence="2" id="KW-1003">Cell membrane</keyword>
<evidence type="ECO:0000313" key="9">
    <source>
        <dbReference type="EMBL" id="ROP81433.1"/>
    </source>
</evidence>
<dbReference type="PIRSF" id="PIRSF006066">
    <property type="entry name" value="HI0050"/>
    <property type="match status" value="1"/>
</dbReference>
<dbReference type="Proteomes" id="UP000278222">
    <property type="component" value="Unassembled WGS sequence"/>
</dbReference>
<sequence length="426" mass="44714">MMVTFPVFLAFILMGMPIVFCLGVAAALTLHLTTSTPLVVLPQRLYSGLDSYTLLAIPFFIGAGLVMEMGGIARRIIEFATSLVGWITGGLLMVAVVAGAGLASISGSGSADTAAIASVMTPDMRRRRYNIDFAAGIMACAGALGPIIPPSIIMVIIATVSGQSVGRMFLGGIVPGLLMGLALLGACYLHARRNPGIYKDAEPFSGARVRRAFIAAIPALLMPVIIVGGIVGGVFTPTEAAAVVLFYGLVVGLFVYRELTFAMLPKLFLKAACTTAAVMLIIGTAAIFSWLIAVQDVPGTLGRFLRATSDNALLYLLFVNLLLLVVGMFMESIAAVLILVPVLMPIAVGFGVDPIHFGVLIAVNLSIGLVTPPYGICLFVACSVTGRKVMQVAPHLGLPLGAMLLVQILITYVPDLVLYLPRTFLS</sequence>
<feature type="transmembrane region" description="Helical" evidence="7">
    <location>
        <begin position="76"/>
        <end position="96"/>
    </location>
</feature>
<dbReference type="InterPro" id="IPR010656">
    <property type="entry name" value="DctM"/>
</dbReference>
<name>A0A3N1KIN2_9PROT</name>
<dbReference type="InterPro" id="IPR004681">
    <property type="entry name" value="TRAP_DctM"/>
</dbReference>
<evidence type="ECO:0000256" key="6">
    <source>
        <dbReference type="ARBA" id="ARBA00023136"/>
    </source>
</evidence>
<feature type="transmembrane region" description="Helical" evidence="7">
    <location>
        <begin position="268"/>
        <end position="292"/>
    </location>
</feature>
<evidence type="ECO:0000256" key="5">
    <source>
        <dbReference type="ARBA" id="ARBA00022989"/>
    </source>
</evidence>
<evidence type="ECO:0000259" key="8">
    <source>
        <dbReference type="Pfam" id="PF06808"/>
    </source>
</evidence>
<keyword evidence="3 7" id="KW-0997">Cell inner membrane</keyword>
<feature type="domain" description="TRAP C4-dicarboxylate transport system permease DctM subunit" evidence="8">
    <location>
        <begin position="7"/>
        <end position="415"/>
    </location>
</feature>
<dbReference type="OrthoDB" id="7350150at2"/>
<keyword evidence="4 7" id="KW-0812">Transmembrane</keyword>
<evidence type="ECO:0000256" key="2">
    <source>
        <dbReference type="ARBA" id="ARBA00022475"/>
    </source>
</evidence>
<feature type="transmembrane region" description="Helical" evidence="7">
    <location>
        <begin position="52"/>
        <end position="69"/>
    </location>
</feature>
<dbReference type="EMBL" id="RJKX01000018">
    <property type="protein sequence ID" value="ROP81433.1"/>
    <property type="molecule type" value="Genomic_DNA"/>
</dbReference>
<dbReference type="RefSeq" id="WP_123695298.1">
    <property type="nucleotide sequence ID" value="NZ_AP019700.1"/>
</dbReference>
<proteinExistence type="inferred from homology"/>
<feature type="transmembrane region" description="Helical" evidence="7">
    <location>
        <begin position="396"/>
        <end position="420"/>
    </location>
</feature>
<organism evidence="9 10">
    <name type="scientific">Stella humosa</name>
    <dbReference type="NCBI Taxonomy" id="94"/>
    <lineage>
        <taxon>Bacteria</taxon>
        <taxon>Pseudomonadati</taxon>
        <taxon>Pseudomonadota</taxon>
        <taxon>Alphaproteobacteria</taxon>
        <taxon>Rhodospirillales</taxon>
        <taxon>Stellaceae</taxon>
        <taxon>Stella</taxon>
    </lineage>
</organism>
<feature type="transmembrane region" description="Helical" evidence="7">
    <location>
        <begin position="240"/>
        <end position="256"/>
    </location>
</feature>
<reference evidence="9 10" key="1">
    <citation type="submission" date="2018-11" db="EMBL/GenBank/DDBJ databases">
        <title>Genomic Encyclopedia of Type Strains, Phase IV (KMG-IV): sequencing the most valuable type-strain genomes for metagenomic binning, comparative biology and taxonomic classification.</title>
        <authorList>
            <person name="Goeker M."/>
        </authorList>
    </citation>
    <scope>NUCLEOTIDE SEQUENCE [LARGE SCALE GENOMIC DNA]</scope>
    <source>
        <strain evidence="9 10">DSM 5900</strain>
    </source>
</reference>
<comment type="caution">
    <text evidence="9">The sequence shown here is derived from an EMBL/GenBank/DDBJ whole genome shotgun (WGS) entry which is preliminary data.</text>
</comment>
<feature type="transmembrane region" description="Helical" evidence="7">
    <location>
        <begin position="358"/>
        <end position="384"/>
    </location>
</feature>
<evidence type="ECO:0000313" key="10">
    <source>
        <dbReference type="Proteomes" id="UP000278222"/>
    </source>
</evidence>
<dbReference type="Pfam" id="PF06808">
    <property type="entry name" value="DctM"/>
    <property type="match status" value="1"/>
</dbReference>
<feature type="transmembrane region" description="Helical" evidence="7">
    <location>
        <begin position="7"/>
        <end position="32"/>
    </location>
</feature>
<keyword evidence="5 7" id="KW-1133">Transmembrane helix</keyword>
<dbReference type="AlphaFoldDB" id="A0A3N1KIN2"/>
<evidence type="ECO:0000256" key="3">
    <source>
        <dbReference type="ARBA" id="ARBA00022519"/>
    </source>
</evidence>
<gene>
    <name evidence="9" type="ORF">EDC65_5291</name>
</gene>
<dbReference type="PANTHER" id="PTHR33362">
    <property type="entry name" value="SIALIC ACID TRAP TRANSPORTER PERMEASE PROTEIN SIAT-RELATED"/>
    <property type="match status" value="1"/>
</dbReference>